<keyword evidence="1" id="KW-1133">Transmembrane helix</keyword>
<dbReference type="Proteomes" id="UP000671914">
    <property type="component" value="Chromosome"/>
</dbReference>
<evidence type="ECO:0000313" key="2">
    <source>
        <dbReference type="EMBL" id="QTX03897.1"/>
    </source>
</evidence>
<organism evidence="2 3">
    <name type="scientific">Agromyces archimandritae</name>
    <dbReference type="NCBI Taxonomy" id="2781962"/>
    <lineage>
        <taxon>Bacteria</taxon>
        <taxon>Bacillati</taxon>
        <taxon>Actinomycetota</taxon>
        <taxon>Actinomycetes</taxon>
        <taxon>Micrococcales</taxon>
        <taxon>Microbacteriaceae</taxon>
        <taxon>Agromyces</taxon>
    </lineage>
</organism>
<name>A0A975FL36_9MICO</name>
<feature type="transmembrane region" description="Helical" evidence="1">
    <location>
        <begin position="23"/>
        <end position="43"/>
    </location>
</feature>
<keyword evidence="1" id="KW-0472">Membrane</keyword>
<keyword evidence="1" id="KW-0812">Transmembrane</keyword>
<evidence type="ECO:0000256" key="1">
    <source>
        <dbReference type="SAM" id="Phobius"/>
    </source>
</evidence>
<gene>
    <name evidence="2" type="ORF">G127AT_11335</name>
</gene>
<dbReference type="KEGG" id="aarc:G127AT_11335"/>
<dbReference type="RefSeq" id="WP_210896950.1">
    <property type="nucleotide sequence ID" value="NZ_CP071696.1"/>
</dbReference>
<dbReference type="AlphaFoldDB" id="A0A975FL36"/>
<proteinExistence type="predicted"/>
<evidence type="ECO:0000313" key="3">
    <source>
        <dbReference type="Proteomes" id="UP000671914"/>
    </source>
</evidence>
<feature type="transmembrane region" description="Helical" evidence="1">
    <location>
        <begin position="82"/>
        <end position="99"/>
    </location>
</feature>
<protein>
    <submittedName>
        <fullName evidence="2">Uncharacterized protein</fullName>
    </submittedName>
</protein>
<feature type="transmembrane region" description="Helical" evidence="1">
    <location>
        <begin position="132"/>
        <end position="153"/>
    </location>
</feature>
<accession>A0A975FL36</accession>
<dbReference type="EMBL" id="CP071696">
    <property type="protein sequence ID" value="QTX03897.1"/>
    <property type="molecule type" value="Genomic_DNA"/>
</dbReference>
<keyword evidence="3" id="KW-1185">Reference proteome</keyword>
<feature type="transmembrane region" description="Helical" evidence="1">
    <location>
        <begin position="111"/>
        <end position="127"/>
    </location>
</feature>
<sequence length="388" mass="40571">MPGRTSLTEQDISPRRADAARPAVVVGAIACVVLAAITLVSHLDEAHRAIPAVLSVALVAAAGIAAVIATRARFDPFRPERLWIVIAVSICASIAEFASTAGNNARVYDDFGPYVTGILLIVLAPFVGWLSIVIAGVGAAALQLVVVIGALGYQQTQAPTGVSLIAATAPLLALTAVAAGFSAAIVRNVLARQRAHNRAMIAAARARGGRGPNDRARLLVGEVLPFFVEIASATRVSVEQVDRARELAEALEEVPETVADRDWLAELAGRVVSAGRRMHVDDVGAASTELTTGQANGVAALVRWLAGARTPELTAIEVHFGRAGGRPEVVVDATLESDAPDFRRELDGFAVVLGSLFAHVEVTRARDNTRVTMSDVVATYPPLDDGSP</sequence>
<reference evidence="2" key="1">
    <citation type="submission" date="2021-03" db="EMBL/GenBank/DDBJ databases">
        <title>Agromyces archimandritus sp. nov., isolated from the cockroach Archimandrita tessellata.</title>
        <authorList>
            <person name="Guzman J."/>
            <person name="Ortuzar M."/>
            <person name="Poehlein A."/>
            <person name="Daniel R."/>
            <person name="Trujillo M."/>
            <person name="Vilcinskas A."/>
        </authorList>
    </citation>
    <scope>NUCLEOTIDE SEQUENCE</scope>
    <source>
        <strain evidence="2">G127AT</strain>
    </source>
</reference>
<feature type="transmembrane region" description="Helical" evidence="1">
    <location>
        <begin position="49"/>
        <end position="70"/>
    </location>
</feature>
<feature type="transmembrane region" description="Helical" evidence="1">
    <location>
        <begin position="165"/>
        <end position="190"/>
    </location>
</feature>